<sequence length="191" mass="20755">MKDTPLRSAGLLFPTVATLATCVDGEGRANIIALGWAMKTSHDPPMVAISVMPSRFSHDLIARSGEFVLAIPTTEMLEELHYCGRHSGRGVDKFEETGLTPVPAKRVRPPLIGECPANLECRVVSRLTTGDHTIFVGEVVVAHVDEAAYDEGRECLDLDRATAVVTHSDEYRAVGDVEAYKLNGEIKPVRS</sequence>
<dbReference type="InterPro" id="IPR002563">
    <property type="entry name" value="Flavin_Rdtase-like_dom"/>
</dbReference>
<gene>
    <name evidence="5" type="ORF">AC482_02350</name>
</gene>
<proteinExistence type="inferred from homology"/>
<dbReference type="EMBL" id="LFWZ01000017">
    <property type="protein sequence ID" value="KON30968.1"/>
    <property type="molecule type" value="Genomic_DNA"/>
</dbReference>
<dbReference type="SUPFAM" id="SSF50475">
    <property type="entry name" value="FMN-binding split barrel"/>
    <property type="match status" value="1"/>
</dbReference>
<dbReference type="Gene3D" id="2.30.110.10">
    <property type="entry name" value="Electron Transport, Fmn-binding Protein, Chain A"/>
    <property type="match status" value="1"/>
</dbReference>
<reference evidence="5 6" key="1">
    <citation type="submission" date="2015-06" db="EMBL/GenBank/DDBJ databases">
        <title>New insights into the roles of widespread benthic archaea in carbon and nitrogen cycling.</title>
        <authorList>
            <person name="Lazar C.S."/>
            <person name="Baker B.J."/>
            <person name="Seitz K.W."/>
            <person name="Hyde A.S."/>
            <person name="Dick G.J."/>
            <person name="Hinrichs K.-U."/>
            <person name="Teske A.P."/>
        </authorList>
    </citation>
    <scope>NUCLEOTIDE SEQUENCE [LARGE SCALE GENOMIC DNA]</scope>
    <source>
        <strain evidence="5">DG-45</strain>
    </source>
</reference>
<keyword evidence="2" id="KW-0285">Flavoprotein</keyword>
<evidence type="ECO:0000313" key="6">
    <source>
        <dbReference type="Proteomes" id="UP000037210"/>
    </source>
</evidence>
<comment type="cofactor">
    <cofactor evidence="1">
        <name>FMN</name>
        <dbReference type="ChEBI" id="CHEBI:58210"/>
    </cofactor>
</comment>
<organism evidence="5 6">
    <name type="scientific">miscellaneous Crenarchaeota group-15 archaeon DG-45</name>
    <dbReference type="NCBI Taxonomy" id="1685127"/>
    <lineage>
        <taxon>Archaea</taxon>
        <taxon>Candidatus Bathyarchaeota</taxon>
        <taxon>MCG-15</taxon>
    </lineage>
</organism>
<dbReference type="Proteomes" id="UP000037210">
    <property type="component" value="Unassembled WGS sequence"/>
</dbReference>
<accession>A0A0M0BQY1</accession>
<dbReference type="Pfam" id="PF01613">
    <property type="entry name" value="Flavin_Reduct"/>
    <property type="match status" value="1"/>
</dbReference>
<evidence type="ECO:0000259" key="4">
    <source>
        <dbReference type="SMART" id="SM00903"/>
    </source>
</evidence>
<dbReference type="PANTHER" id="PTHR43567:SF1">
    <property type="entry name" value="FLAVOREDOXIN"/>
    <property type="match status" value="1"/>
</dbReference>
<dbReference type="SMART" id="SM00903">
    <property type="entry name" value="Flavin_Reduct"/>
    <property type="match status" value="1"/>
</dbReference>
<evidence type="ECO:0000256" key="1">
    <source>
        <dbReference type="ARBA" id="ARBA00001917"/>
    </source>
</evidence>
<dbReference type="GO" id="GO:0010181">
    <property type="term" value="F:FMN binding"/>
    <property type="evidence" value="ECO:0007669"/>
    <property type="project" value="InterPro"/>
</dbReference>
<name>A0A0M0BQY1_9ARCH</name>
<dbReference type="PANTHER" id="PTHR43567">
    <property type="entry name" value="FLAVOREDOXIN-RELATED-RELATED"/>
    <property type="match status" value="1"/>
</dbReference>
<dbReference type="AlphaFoldDB" id="A0A0M0BQY1"/>
<dbReference type="InterPro" id="IPR052174">
    <property type="entry name" value="Flavoredoxin"/>
</dbReference>
<feature type="domain" description="Flavin reductase like" evidence="4">
    <location>
        <begin position="10"/>
        <end position="156"/>
    </location>
</feature>
<comment type="caution">
    <text evidence="5">The sequence shown here is derived from an EMBL/GenBank/DDBJ whole genome shotgun (WGS) entry which is preliminary data.</text>
</comment>
<evidence type="ECO:0000256" key="3">
    <source>
        <dbReference type="ARBA" id="ARBA00038054"/>
    </source>
</evidence>
<comment type="similarity">
    <text evidence="3">Belongs to the flavoredoxin family.</text>
</comment>
<evidence type="ECO:0000256" key="2">
    <source>
        <dbReference type="ARBA" id="ARBA00022630"/>
    </source>
</evidence>
<evidence type="ECO:0000313" key="5">
    <source>
        <dbReference type="EMBL" id="KON30968.1"/>
    </source>
</evidence>
<dbReference type="InterPro" id="IPR012349">
    <property type="entry name" value="Split_barrel_FMN-bd"/>
</dbReference>
<protein>
    <recommendedName>
        <fullName evidence="4">Flavin reductase like domain-containing protein</fullName>
    </recommendedName>
</protein>